<organism evidence="9 10">
    <name type="scientific">Spongiibacter pelagi</name>
    <dbReference type="NCBI Taxonomy" id="2760804"/>
    <lineage>
        <taxon>Bacteria</taxon>
        <taxon>Pseudomonadati</taxon>
        <taxon>Pseudomonadota</taxon>
        <taxon>Gammaproteobacteria</taxon>
        <taxon>Cellvibrionales</taxon>
        <taxon>Spongiibacteraceae</taxon>
        <taxon>Spongiibacter</taxon>
    </lineage>
</organism>
<dbReference type="SUPFAM" id="SSF55874">
    <property type="entry name" value="ATPase domain of HSP90 chaperone/DNA topoisomerase II/histidine kinase"/>
    <property type="match status" value="1"/>
</dbReference>
<name>A0A927C0H4_9GAMM</name>
<evidence type="ECO:0000313" key="9">
    <source>
        <dbReference type="EMBL" id="MBD2858990.1"/>
    </source>
</evidence>
<dbReference type="RefSeq" id="WP_190764403.1">
    <property type="nucleotide sequence ID" value="NZ_JACXLD010000004.1"/>
</dbReference>
<dbReference type="SUPFAM" id="SSF52172">
    <property type="entry name" value="CheY-like"/>
    <property type="match status" value="1"/>
</dbReference>
<keyword evidence="4" id="KW-0808">Transferase</keyword>
<accession>A0A927C0H4</accession>
<reference evidence="9" key="1">
    <citation type="submission" date="2020-09" db="EMBL/GenBank/DDBJ databases">
        <authorList>
            <person name="Yoon J.-W."/>
        </authorList>
    </citation>
    <scope>NUCLEOTIDE SEQUENCE</scope>
    <source>
        <strain evidence="9">KMU-158</strain>
    </source>
</reference>
<keyword evidence="5" id="KW-0418">Kinase</keyword>
<dbReference type="SMART" id="SM00448">
    <property type="entry name" value="REC"/>
    <property type="match status" value="1"/>
</dbReference>
<protein>
    <recommendedName>
        <fullName evidence="2">histidine kinase</fullName>
        <ecNumber evidence="2">2.7.13.3</ecNumber>
    </recommendedName>
</protein>
<dbReference type="PRINTS" id="PR00344">
    <property type="entry name" value="BCTRLSENSOR"/>
</dbReference>
<dbReference type="InterPro" id="IPR011006">
    <property type="entry name" value="CheY-like_superfamily"/>
</dbReference>
<proteinExistence type="predicted"/>
<dbReference type="InterPro" id="IPR001789">
    <property type="entry name" value="Sig_transdc_resp-reg_receiver"/>
</dbReference>
<dbReference type="GO" id="GO:0005886">
    <property type="term" value="C:plasma membrane"/>
    <property type="evidence" value="ECO:0007669"/>
    <property type="project" value="UniProtKB-ARBA"/>
</dbReference>
<evidence type="ECO:0000256" key="1">
    <source>
        <dbReference type="ARBA" id="ARBA00000085"/>
    </source>
</evidence>
<evidence type="ECO:0000256" key="6">
    <source>
        <dbReference type="PROSITE-ProRule" id="PRU00169"/>
    </source>
</evidence>
<dbReference type="Gene3D" id="3.40.50.2300">
    <property type="match status" value="1"/>
</dbReference>
<keyword evidence="10" id="KW-1185">Reference proteome</keyword>
<dbReference type="InterPro" id="IPR004358">
    <property type="entry name" value="Sig_transdc_His_kin-like_C"/>
</dbReference>
<dbReference type="InterPro" id="IPR052162">
    <property type="entry name" value="Sensor_kinase/Photoreceptor"/>
</dbReference>
<comment type="catalytic activity">
    <reaction evidence="1">
        <text>ATP + protein L-histidine = ADP + protein N-phospho-L-histidine.</text>
        <dbReference type="EC" id="2.7.13.3"/>
    </reaction>
</comment>
<dbReference type="PANTHER" id="PTHR43304">
    <property type="entry name" value="PHYTOCHROME-LIKE PROTEIN CPH1"/>
    <property type="match status" value="1"/>
</dbReference>
<dbReference type="Proteomes" id="UP000610558">
    <property type="component" value="Unassembled WGS sequence"/>
</dbReference>
<dbReference type="InterPro" id="IPR005467">
    <property type="entry name" value="His_kinase_dom"/>
</dbReference>
<dbReference type="PANTHER" id="PTHR43304:SF1">
    <property type="entry name" value="PAC DOMAIN-CONTAINING PROTEIN"/>
    <property type="match status" value="1"/>
</dbReference>
<evidence type="ECO:0000256" key="4">
    <source>
        <dbReference type="ARBA" id="ARBA00022679"/>
    </source>
</evidence>
<gene>
    <name evidence="9" type="ORF">IB286_08190</name>
</gene>
<dbReference type="PROSITE" id="PS50109">
    <property type="entry name" value="HIS_KIN"/>
    <property type="match status" value="1"/>
</dbReference>
<evidence type="ECO:0000256" key="5">
    <source>
        <dbReference type="ARBA" id="ARBA00022777"/>
    </source>
</evidence>
<evidence type="ECO:0000256" key="3">
    <source>
        <dbReference type="ARBA" id="ARBA00022553"/>
    </source>
</evidence>
<dbReference type="PROSITE" id="PS50110">
    <property type="entry name" value="RESPONSE_REGULATORY"/>
    <property type="match status" value="1"/>
</dbReference>
<keyword evidence="3 6" id="KW-0597">Phosphoprotein</keyword>
<evidence type="ECO:0000259" key="7">
    <source>
        <dbReference type="PROSITE" id="PS50109"/>
    </source>
</evidence>
<dbReference type="EMBL" id="JACXLD010000004">
    <property type="protein sequence ID" value="MBD2858990.1"/>
    <property type="molecule type" value="Genomic_DNA"/>
</dbReference>
<evidence type="ECO:0000313" key="10">
    <source>
        <dbReference type="Proteomes" id="UP000610558"/>
    </source>
</evidence>
<evidence type="ECO:0000259" key="8">
    <source>
        <dbReference type="PROSITE" id="PS50110"/>
    </source>
</evidence>
<dbReference type="InterPro" id="IPR003594">
    <property type="entry name" value="HATPase_dom"/>
</dbReference>
<feature type="modified residue" description="4-aspartylphosphate" evidence="6">
    <location>
        <position position="98"/>
    </location>
</feature>
<dbReference type="GO" id="GO:0000160">
    <property type="term" value="P:phosphorelay signal transduction system"/>
    <property type="evidence" value="ECO:0007669"/>
    <property type="project" value="InterPro"/>
</dbReference>
<dbReference type="Gene3D" id="3.30.565.10">
    <property type="entry name" value="Histidine kinase-like ATPase, C-terminal domain"/>
    <property type="match status" value="1"/>
</dbReference>
<dbReference type="InterPro" id="IPR036890">
    <property type="entry name" value="HATPase_C_sf"/>
</dbReference>
<dbReference type="Pfam" id="PF02518">
    <property type="entry name" value="HATPase_c"/>
    <property type="match status" value="1"/>
</dbReference>
<comment type="caution">
    <text evidence="9">The sequence shown here is derived from an EMBL/GenBank/DDBJ whole genome shotgun (WGS) entry which is preliminary data.</text>
</comment>
<dbReference type="GO" id="GO:0004673">
    <property type="term" value="F:protein histidine kinase activity"/>
    <property type="evidence" value="ECO:0007669"/>
    <property type="project" value="UniProtKB-EC"/>
</dbReference>
<feature type="domain" description="Response regulatory" evidence="8">
    <location>
        <begin position="43"/>
        <end position="167"/>
    </location>
</feature>
<evidence type="ECO:0000256" key="2">
    <source>
        <dbReference type="ARBA" id="ARBA00012438"/>
    </source>
</evidence>
<dbReference type="AlphaFoldDB" id="A0A927C0H4"/>
<sequence length="411" mass="45700">MSISQDALLDLDGQSMDGEAVQAVDTLKLSSFHPGQTAQTNWKVLLVDDEDEVHIVSRLALQDFSFAGRHLEFISAHSGAEAKQLIREHPDTAIILLDVVMETDEAGLDVARYIRQELGNHFVRIILRTGQPGLAPERRVLKSYDINDYRAKTELTQDRMFSVIYTALSSYRDLIALARSRHQLIGLVNEIEQLSHLAARDLQNPLNRAVKGVRNLATNPAVLGDVEAATGLKELKGDIYAVQSALNRLVALTSVGRFNESREMVDCNAVMQEVTANLDAQIRKHNAKIYYDALPTVSACRRQLVQLFQNLVSNAISYTDGAAPEVRISAVTHERNWLFSVSDNGRGISPELHNGLFSLFHRDMEQGEKAQETGVGLAICEKIVRWHGGKIWLESEPGQGATFYFTLPLSE</sequence>
<dbReference type="FunFam" id="3.30.565.10:FF:000006">
    <property type="entry name" value="Sensor histidine kinase WalK"/>
    <property type="match status" value="1"/>
</dbReference>
<dbReference type="SMART" id="SM00387">
    <property type="entry name" value="HATPase_c"/>
    <property type="match status" value="1"/>
</dbReference>
<dbReference type="EC" id="2.7.13.3" evidence="2"/>
<feature type="domain" description="Histidine kinase" evidence="7">
    <location>
        <begin position="197"/>
        <end position="411"/>
    </location>
</feature>